<evidence type="ECO:0000256" key="3">
    <source>
        <dbReference type="SAM" id="SignalP"/>
    </source>
</evidence>
<dbReference type="AlphaFoldDB" id="A0A4R6E792"/>
<dbReference type="Proteomes" id="UP000295129">
    <property type="component" value="Unassembled WGS sequence"/>
</dbReference>
<dbReference type="Gene3D" id="3.40.50.2300">
    <property type="match status" value="2"/>
</dbReference>
<organism evidence="5 6">
    <name type="scientific">Azoarcus indigens</name>
    <dbReference type="NCBI Taxonomy" id="29545"/>
    <lineage>
        <taxon>Bacteria</taxon>
        <taxon>Pseudomonadati</taxon>
        <taxon>Pseudomonadota</taxon>
        <taxon>Betaproteobacteria</taxon>
        <taxon>Rhodocyclales</taxon>
        <taxon>Zoogloeaceae</taxon>
        <taxon>Azoarcus</taxon>
    </lineage>
</organism>
<evidence type="ECO:0000256" key="1">
    <source>
        <dbReference type="ARBA" id="ARBA00010062"/>
    </source>
</evidence>
<proteinExistence type="inferred from homology"/>
<dbReference type="Pfam" id="PF13458">
    <property type="entry name" value="Peripla_BP_6"/>
    <property type="match status" value="1"/>
</dbReference>
<feature type="chain" id="PRO_5020614998" evidence="3">
    <location>
        <begin position="30"/>
        <end position="385"/>
    </location>
</feature>
<name>A0A4R6E792_9RHOO</name>
<dbReference type="PANTHER" id="PTHR30483:SF6">
    <property type="entry name" value="PERIPLASMIC BINDING PROTEIN OF ABC TRANSPORTER FOR NATURAL AMINO ACIDS"/>
    <property type="match status" value="1"/>
</dbReference>
<gene>
    <name evidence="5" type="ORF">C7389_104135</name>
</gene>
<dbReference type="InterPro" id="IPR028082">
    <property type="entry name" value="Peripla_BP_I"/>
</dbReference>
<keyword evidence="2 3" id="KW-0732">Signal</keyword>
<dbReference type="PROSITE" id="PS51257">
    <property type="entry name" value="PROKAR_LIPOPROTEIN"/>
    <property type="match status" value="1"/>
</dbReference>
<sequence length="385" mass="41306">MGAGRVAGWRRFAAGALTLAAVLAAGACAKPEPVRIGFIGSLSGRFSDAAIEARSGVLLALDDANASEPGRRFELVVRDDGQRPDTAREAMKALIDAGAVAVIGPMTSSVAEVVVPMANEAGITLLSPSVTGSQLAGKDDYFLRVVSTAQTYGSVSARYFLETEGSRRVALITDEANAAYTADWADSFESAFKAGGGSVVRRESFRGDTSSRLRPQVERILAARPDLVVAVASVVDVSRIARLVRAREPRLRLAASEWAATEQLIEIGGRAVEGMYVPQFFDRDSSAPAYIAFRRSYIERFQVAPGIVSVAAYDAAHLLLDTLREAPDASRAEVRRRLLAHGGFDGLQHRVALDAYGDSRRDLFMAAVRVGQYRKVALLDGEETR</sequence>
<comment type="similarity">
    <text evidence="1">Belongs to the leucine-binding protein family.</text>
</comment>
<dbReference type="InterPro" id="IPR028081">
    <property type="entry name" value="Leu-bd"/>
</dbReference>
<dbReference type="SUPFAM" id="SSF53822">
    <property type="entry name" value="Periplasmic binding protein-like I"/>
    <property type="match status" value="1"/>
</dbReference>
<evidence type="ECO:0000259" key="4">
    <source>
        <dbReference type="Pfam" id="PF13458"/>
    </source>
</evidence>
<accession>A0A4R6E792</accession>
<protein>
    <submittedName>
        <fullName evidence="5">Amino acid/amide ABC transporter substrate-binding protein (HAAT family)</fullName>
    </submittedName>
</protein>
<evidence type="ECO:0000256" key="2">
    <source>
        <dbReference type="ARBA" id="ARBA00022729"/>
    </source>
</evidence>
<feature type="signal peptide" evidence="3">
    <location>
        <begin position="1"/>
        <end position="29"/>
    </location>
</feature>
<comment type="caution">
    <text evidence="5">The sequence shown here is derived from an EMBL/GenBank/DDBJ whole genome shotgun (WGS) entry which is preliminary data.</text>
</comment>
<evidence type="ECO:0000313" key="6">
    <source>
        <dbReference type="Proteomes" id="UP000295129"/>
    </source>
</evidence>
<dbReference type="PANTHER" id="PTHR30483">
    <property type="entry name" value="LEUCINE-SPECIFIC-BINDING PROTEIN"/>
    <property type="match status" value="1"/>
</dbReference>
<feature type="domain" description="Leucine-binding protein" evidence="4">
    <location>
        <begin position="33"/>
        <end position="355"/>
    </location>
</feature>
<keyword evidence="6" id="KW-1185">Reference proteome</keyword>
<reference evidence="5 6" key="1">
    <citation type="submission" date="2019-03" db="EMBL/GenBank/DDBJ databases">
        <title>Genomic Encyclopedia of Type Strains, Phase IV (KMG-IV): sequencing the most valuable type-strain genomes for metagenomic binning, comparative biology and taxonomic classification.</title>
        <authorList>
            <person name="Goeker M."/>
        </authorList>
    </citation>
    <scope>NUCLEOTIDE SEQUENCE [LARGE SCALE GENOMIC DNA]</scope>
    <source>
        <strain evidence="5 6">DSM 12121</strain>
    </source>
</reference>
<dbReference type="InterPro" id="IPR051010">
    <property type="entry name" value="BCAA_transport"/>
</dbReference>
<evidence type="ECO:0000313" key="5">
    <source>
        <dbReference type="EMBL" id="TDN53781.1"/>
    </source>
</evidence>
<dbReference type="EMBL" id="SNVV01000004">
    <property type="protein sequence ID" value="TDN53781.1"/>
    <property type="molecule type" value="Genomic_DNA"/>
</dbReference>